<dbReference type="GO" id="GO:0009279">
    <property type="term" value="C:cell outer membrane"/>
    <property type="evidence" value="ECO:0007669"/>
    <property type="project" value="UniProtKB-SubCell"/>
</dbReference>
<name>A0A2P6C974_9FLAO</name>
<keyword evidence="3" id="KW-0998">Cell outer membrane</keyword>
<dbReference type="RefSeq" id="WP_105050396.1">
    <property type="nucleotide sequence ID" value="NZ_CP150661.1"/>
</dbReference>
<evidence type="ECO:0000313" key="4">
    <source>
        <dbReference type="EMBL" id="PQJ69470.1"/>
    </source>
</evidence>
<dbReference type="Gene3D" id="2.40.170.20">
    <property type="entry name" value="TonB-dependent receptor, beta-barrel domain"/>
    <property type="match status" value="1"/>
</dbReference>
<evidence type="ECO:0000256" key="1">
    <source>
        <dbReference type="ARBA" id="ARBA00004442"/>
    </source>
</evidence>
<evidence type="ECO:0000313" key="5">
    <source>
        <dbReference type="Proteomes" id="UP000247345"/>
    </source>
</evidence>
<sequence>MKKGFTLFLIYFAFLSLNAQKKQQAIDTVKTEVVNIVTKYNPKIADAKKINKQPKIKLLKNSEKKKLEYTIFSAPVASTFIPKSGVVKGIDVGVKERVYQNYLAAGFGNYTTPYLETNLHYSTRFESEFGFNAKYLASLDDVRSSVLNSNFSNLNIGAFYKQQNRYFDWKVTLNSERNLYNWYGLPNQSNYTATTTGLIAPQQTYNYFNLIGEFDFNDSYIDYGKINLAYFTDQFNSHEILANFDAKLAFPLEFLNLGLNDMPVKAGIEILKGNFSNSYADKNTIDYSIVTAKINPEYKLTYNDFSLNAGVKIIASLDAENKSNNIFLLPDLFIEGPIIEKYLNIYGGFSGDLHTNTYKNFTDENPYVSPTLFITQTLEKSNLFVGFNGKVNRDISFNIKGSYKNEEDKPMFLRNVSKSNGTSNSLNGYTLSGYEYGNSFNVYYDDVKTASILAEFAYEYSKNLSFSLQGAYNNYTLENALEAWNLPSFEGSVSAKYKRNKWFASSDIFYVSERKDGLYNNIYPSSFKGIETIASFVDVNLNGGYHFSDKFSAFLKLNNVLNTEYQRFANYDTQGFQILGGITYKFDF</sequence>
<gene>
    <name evidence="4" type="ORF">BTO14_15805</name>
</gene>
<dbReference type="SUPFAM" id="SSF56935">
    <property type="entry name" value="Porins"/>
    <property type="match status" value="1"/>
</dbReference>
<evidence type="ECO:0000256" key="2">
    <source>
        <dbReference type="ARBA" id="ARBA00023136"/>
    </source>
</evidence>
<dbReference type="EMBL" id="MSCK01000002">
    <property type="protein sequence ID" value="PQJ69470.1"/>
    <property type="molecule type" value="Genomic_DNA"/>
</dbReference>
<comment type="caution">
    <text evidence="4">The sequence shown here is derived from an EMBL/GenBank/DDBJ whole genome shotgun (WGS) entry which is preliminary data.</text>
</comment>
<dbReference type="AlphaFoldDB" id="A0A2P6C974"/>
<comment type="subcellular location">
    <subcellularLocation>
        <location evidence="1">Cell outer membrane</location>
    </subcellularLocation>
</comment>
<keyword evidence="2" id="KW-0472">Membrane</keyword>
<dbReference type="OrthoDB" id="1264254at2"/>
<dbReference type="Proteomes" id="UP000247345">
    <property type="component" value="Unassembled WGS sequence"/>
</dbReference>
<organism evidence="4 5">
    <name type="scientific">Polaribacter butkevichii</name>
    <dbReference type="NCBI Taxonomy" id="218490"/>
    <lineage>
        <taxon>Bacteria</taxon>
        <taxon>Pseudomonadati</taxon>
        <taxon>Bacteroidota</taxon>
        <taxon>Flavobacteriia</taxon>
        <taxon>Flavobacteriales</taxon>
        <taxon>Flavobacteriaceae</taxon>
    </lineage>
</organism>
<proteinExistence type="predicted"/>
<reference evidence="4 5" key="1">
    <citation type="submission" date="2016-12" db="EMBL/GenBank/DDBJ databases">
        <title>Trade-off between light-utilization and light-protection in marine flavobacteria.</title>
        <authorList>
            <person name="Kumagai Y."/>
            <person name="Yoshizawa S."/>
            <person name="Kogure K."/>
            <person name="Iwasaki W."/>
        </authorList>
    </citation>
    <scope>NUCLEOTIDE SEQUENCE [LARGE SCALE GENOMIC DNA]</scope>
    <source>
        <strain evidence="4 5">KCTC 12100</strain>
    </source>
</reference>
<evidence type="ECO:0000256" key="3">
    <source>
        <dbReference type="ARBA" id="ARBA00023237"/>
    </source>
</evidence>
<evidence type="ECO:0008006" key="6">
    <source>
        <dbReference type="Google" id="ProtNLM"/>
    </source>
</evidence>
<accession>A0A2P6C974</accession>
<dbReference type="InterPro" id="IPR036942">
    <property type="entry name" value="Beta-barrel_TonB_sf"/>
</dbReference>
<keyword evidence="5" id="KW-1185">Reference proteome</keyword>
<protein>
    <recommendedName>
        <fullName evidence="6">TonB-dependent receptor</fullName>
    </recommendedName>
</protein>